<accession>A0A1D3TUK4</accession>
<dbReference type="Proteomes" id="UP000199315">
    <property type="component" value="Unassembled WGS sequence"/>
</dbReference>
<evidence type="ECO:0000256" key="2">
    <source>
        <dbReference type="SAM" id="Phobius"/>
    </source>
</evidence>
<name>A0A1D3TUK4_9FIRM</name>
<keyword evidence="2" id="KW-0812">Transmembrane</keyword>
<dbReference type="AlphaFoldDB" id="A0A1D3TUK4"/>
<dbReference type="InterPro" id="IPR001387">
    <property type="entry name" value="Cro/C1-type_HTH"/>
</dbReference>
<evidence type="ECO:0000313" key="5">
    <source>
        <dbReference type="Proteomes" id="UP000199315"/>
    </source>
</evidence>
<keyword evidence="2" id="KW-1133">Transmembrane helix</keyword>
<keyword evidence="1" id="KW-0238">DNA-binding</keyword>
<feature type="transmembrane region" description="Helical" evidence="2">
    <location>
        <begin position="98"/>
        <end position="121"/>
    </location>
</feature>
<evidence type="ECO:0000259" key="3">
    <source>
        <dbReference type="PROSITE" id="PS50943"/>
    </source>
</evidence>
<dbReference type="SMART" id="SM00530">
    <property type="entry name" value="HTH_XRE"/>
    <property type="match status" value="1"/>
</dbReference>
<dbReference type="PANTHER" id="PTHR46558:SF3">
    <property type="entry name" value="TRANSCRIPTIONAL REGULATOR"/>
    <property type="match status" value="1"/>
</dbReference>
<dbReference type="Pfam" id="PF01381">
    <property type="entry name" value="HTH_3"/>
    <property type="match status" value="1"/>
</dbReference>
<reference evidence="4 5" key="1">
    <citation type="submission" date="2016-09" db="EMBL/GenBank/DDBJ databases">
        <authorList>
            <person name="Capua I."/>
            <person name="De Benedictis P."/>
            <person name="Joannis T."/>
            <person name="Lombin L.H."/>
            <person name="Cattoli G."/>
        </authorList>
    </citation>
    <scope>NUCLEOTIDE SEQUENCE [LARGE SCALE GENOMIC DNA]</scope>
    <source>
        <strain evidence="4 5">GluBS11</strain>
    </source>
</reference>
<dbReference type="EMBL" id="FMKA01000013">
    <property type="protein sequence ID" value="SCP97732.1"/>
    <property type="molecule type" value="Genomic_DNA"/>
</dbReference>
<dbReference type="GO" id="GO:0003677">
    <property type="term" value="F:DNA binding"/>
    <property type="evidence" value="ECO:0007669"/>
    <property type="project" value="UniProtKB-KW"/>
</dbReference>
<feature type="domain" description="HTH cro/C1-type" evidence="3">
    <location>
        <begin position="6"/>
        <end position="60"/>
    </location>
</feature>
<evidence type="ECO:0000256" key="1">
    <source>
        <dbReference type="ARBA" id="ARBA00023125"/>
    </source>
</evidence>
<dbReference type="PROSITE" id="PS50943">
    <property type="entry name" value="HTH_CROC1"/>
    <property type="match status" value="1"/>
</dbReference>
<dbReference type="OrthoDB" id="9801008at2"/>
<dbReference type="STRING" id="1619234.SAMN05421730_101339"/>
<organism evidence="4 5">
    <name type="scientific">Anaerobium acetethylicum</name>
    <dbReference type="NCBI Taxonomy" id="1619234"/>
    <lineage>
        <taxon>Bacteria</taxon>
        <taxon>Bacillati</taxon>
        <taxon>Bacillota</taxon>
        <taxon>Clostridia</taxon>
        <taxon>Lachnospirales</taxon>
        <taxon>Lachnospiraceae</taxon>
        <taxon>Anaerobium</taxon>
    </lineage>
</organism>
<dbReference type="InterPro" id="IPR010982">
    <property type="entry name" value="Lambda_DNA-bd_dom_sf"/>
</dbReference>
<dbReference type="RefSeq" id="WP_091234123.1">
    <property type="nucleotide sequence ID" value="NZ_FMKA01000013.1"/>
</dbReference>
<protein>
    <submittedName>
        <fullName evidence="4">Transcriptional regulator, contains XRE-family HTH domain</fullName>
    </submittedName>
</protein>
<gene>
    <name evidence="4" type="ORF">SAMN05421730_101339</name>
</gene>
<proteinExistence type="predicted"/>
<dbReference type="PANTHER" id="PTHR46558">
    <property type="entry name" value="TRACRIPTIONAL REGULATORY PROTEIN-RELATED-RELATED"/>
    <property type="match status" value="1"/>
</dbReference>
<dbReference type="Gene3D" id="1.10.260.40">
    <property type="entry name" value="lambda repressor-like DNA-binding domains"/>
    <property type="match status" value="1"/>
</dbReference>
<dbReference type="CDD" id="cd00093">
    <property type="entry name" value="HTH_XRE"/>
    <property type="match status" value="1"/>
</dbReference>
<keyword evidence="2" id="KW-0472">Membrane</keyword>
<sequence length="239" mass="27034">MLGDNIKTLRKQKGISQEELATRIHVVRQTVSKWEKNLSVPDAAMLQKIAEELDASVNELLGAEIRLEEDRNEIAEQLVRINEQLAVKNRRTYTAIKTIAIVVAVLVLFRIGLLIAGISLYSSSNKKEYAVTISMDVENPVYTEDDVNDAVDVVVRHFNKNFKGCDLKEINYDEAYSSECSEDWVKQYDAEEAVVLTSSFTTDSKGGDGSFSPNETYDNWQWILTRSGSGKWTLHTWGY</sequence>
<evidence type="ECO:0000313" key="4">
    <source>
        <dbReference type="EMBL" id="SCP97732.1"/>
    </source>
</evidence>
<keyword evidence="5" id="KW-1185">Reference proteome</keyword>
<dbReference type="SUPFAM" id="SSF47413">
    <property type="entry name" value="lambda repressor-like DNA-binding domains"/>
    <property type="match status" value="1"/>
</dbReference>